<proteinExistence type="predicted"/>
<reference evidence="2 3" key="1">
    <citation type="submission" date="2020-11" db="EMBL/GenBank/DDBJ databases">
        <authorList>
            <person name="Wallbank WR R."/>
            <person name="Pardo Diaz C."/>
            <person name="Kozak K."/>
            <person name="Martin S."/>
            <person name="Jiggins C."/>
            <person name="Moest M."/>
            <person name="Warren A I."/>
            <person name="Generalovic N T."/>
            <person name="Byers J.R.P. K."/>
            <person name="Montejo-Kovacevich G."/>
            <person name="Yen C E."/>
        </authorList>
    </citation>
    <scope>NUCLEOTIDE SEQUENCE [LARGE SCALE GENOMIC DNA]</scope>
</reference>
<dbReference type="OrthoDB" id="413313at2759"/>
<name>A0A7R8UMA3_HERIL</name>
<feature type="signal peptide" evidence="1">
    <location>
        <begin position="1"/>
        <end position="31"/>
    </location>
</feature>
<dbReference type="EMBL" id="LR899010">
    <property type="protein sequence ID" value="CAD7083488.1"/>
    <property type="molecule type" value="Genomic_DNA"/>
</dbReference>
<dbReference type="AlphaFoldDB" id="A0A7R8UMA3"/>
<dbReference type="GO" id="GO:0005615">
    <property type="term" value="C:extracellular space"/>
    <property type="evidence" value="ECO:0007669"/>
    <property type="project" value="TreeGrafter"/>
</dbReference>
<dbReference type="Gene3D" id="3.40.720.10">
    <property type="entry name" value="Alkaline Phosphatase, subunit A"/>
    <property type="match status" value="1"/>
</dbReference>
<keyword evidence="1" id="KW-0732">Signal</keyword>
<dbReference type="Proteomes" id="UP000594454">
    <property type="component" value="Chromosome 2"/>
</dbReference>
<organism evidence="2 3">
    <name type="scientific">Hermetia illucens</name>
    <name type="common">Black soldier fly</name>
    <dbReference type="NCBI Taxonomy" id="343691"/>
    <lineage>
        <taxon>Eukaryota</taxon>
        <taxon>Metazoa</taxon>
        <taxon>Ecdysozoa</taxon>
        <taxon>Arthropoda</taxon>
        <taxon>Hexapoda</taxon>
        <taxon>Insecta</taxon>
        <taxon>Pterygota</taxon>
        <taxon>Neoptera</taxon>
        <taxon>Endopterygota</taxon>
        <taxon>Diptera</taxon>
        <taxon>Brachycera</taxon>
        <taxon>Stratiomyomorpha</taxon>
        <taxon>Stratiomyidae</taxon>
        <taxon>Hermetiinae</taxon>
        <taxon>Hermetia</taxon>
    </lineage>
</organism>
<dbReference type="InterPro" id="IPR004245">
    <property type="entry name" value="DUF229"/>
</dbReference>
<sequence length="649" mass="75304">MSRTKQDSPRRHQEVFPGLLLSFVLIIGVQGKGTAETTVFSSAYPTDDPSESTEGLTELPDTTTEFPVLWPPYSESADGYIIYSDKCKIPELPILTQEIQPFLKNISRLPCFPMPPLTRIIRHKSTGKRILYIDRIMEPKYFTCPTDCCYSEIRKMSGLHAEETFALTRCKHFEKATIIDPKIEFLYVKCNKQNNRKLVYSNVHFLLPERKRLRKNLDRVKGDEKQKRISVLVLGIDSISRINFYRMMPQTAKYVNEMGWFELYGYNKVGINTFPNVLAMLAGISIEYKGDNGTIKPDDPETKCDPHDFFDSCPFIWKNFRKAGYVTAYGEDKPEYSTFNYEKKGFQHSPTDYYLRPFLVAAKSLLKVRHPNIAMHCVGFMNEAELVYDYGLEFIEHHRDDPYFGIFWVNSFSHNYFHTPQAMDTKILDYLQQFGQKGVFNKSIVLFLSDHGIRFGPYRRSNQAYIEERLPFFFIWLPPWLKAQHPELEDALTINKHRLATPLDVHQTLKHIMILSGESEHLDSATVEDEGSQTLFKPLPPNRSCRDARIPDFYCACRDLIVSVEVPTEDLETFVQLIQKSEKIQVEAVTKVNQITLDSETDDEGAELYILTVKDKKYDYEAAIRKEYSTNRTVLEYFYLISCLTCKSE</sequence>
<feature type="chain" id="PRO_5030772748" description="DUF229 domain containing protein" evidence="1">
    <location>
        <begin position="32"/>
        <end position="649"/>
    </location>
</feature>
<dbReference type="InParanoid" id="A0A7R8UMA3"/>
<keyword evidence="3" id="KW-1185">Reference proteome</keyword>
<dbReference type="FunFam" id="3.40.720.10:FF:000017">
    <property type="entry name" value="Predicted protein"/>
    <property type="match status" value="1"/>
</dbReference>
<dbReference type="CDD" id="cd16021">
    <property type="entry name" value="ALP_like"/>
    <property type="match status" value="1"/>
</dbReference>
<dbReference type="PANTHER" id="PTHR10974">
    <property type="entry name" value="FI08016P-RELATED"/>
    <property type="match status" value="1"/>
</dbReference>
<dbReference type="SUPFAM" id="SSF53649">
    <property type="entry name" value="Alkaline phosphatase-like"/>
    <property type="match status" value="1"/>
</dbReference>
<dbReference type="InterPro" id="IPR017850">
    <property type="entry name" value="Alkaline_phosphatase_core_sf"/>
</dbReference>
<dbReference type="PANTHER" id="PTHR10974:SF9">
    <property type="entry name" value="DUF229 DOMAIN CONTAINING PROTEIN-RELATED"/>
    <property type="match status" value="1"/>
</dbReference>
<evidence type="ECO:0000313" key="3">
    <source>
        <dbReference type="Proteomes" id="UP000594454"/>
    </source>
</evidence>
<gene>
    <name evidence="2" type="ORF">HERILL_LOCUS6445</name>
</gene>
<evidence type="ECO:0000313" key="2">
    <source>
        <dbReference type="EMBL" id="CAD7083488.1"/>
    </source>
</evidence>
<dbReference type="Pfam" id="PF02995">
    <property type="entry name" value="DUF229"/>
    <property type="match status" value="1"/>
</dbReference>
<protein>
    <recommendedName>
        <fullName evidence="4">DUF229 domain containing protein</fullName>
    </recommendedName>
</protein>
<evidence type="ECO:0008006" key="4">
    <source>
        <dbReference type="Google" id="ProtNLM"/>
    </source>
</evidence>
<accession>A0A7R8UMA3</accession>
<evidence type="ECO:0000256" key="1">
    <source>
        <dbReference type="SAM" id="SignalP"/>
    </source>
</evidence>